<proteinExistence type="predicted"/>
<evidence type="ECO:0008006" key="4">
    <source>
        <dbReference type="Google" id="ProtNLM"/>
    </source>
</evidence>
<feature type="transmembrane region" description="Helical" evidence="1">
    <location>
        <begin position="5"/>
        <end position="22"/>
    </location>
</feature>
<dbReference type="Proteomes" id="UP000178089">
    <property type="component" value="Unassembled WGS sequence"/>
</dbReference>
<organism evidence="2 3">
    <name type="scientific">Candidatus Taylorbacteria bacterium RIFCSPHIGHO2_12_FULL_45_16</name>
    <dbReference type="NCBI Taxonomy" id="1802315"/>
    <lineage>
        <taxon>Bacteria</taxon>
        <taxon>Candidatus Tayloriibacteriota</taxon>
    </lineage>
</organism>
<sequence>MAKTSAVVLGAILVIVGIWGLFSNTAVGFVAADYLSSIIHIIVGLVLLLVASKPSVGMALKTVGIIYVIFAILGFVQGDTVLFGAFVTDMTTNVFYLIVGLVIAILGFSSKNAGVSAPQM</sequence>
<evidence type="ECO:0000256" key="1">
    <source>
        <dbReference type="SAM" id="Phobius"/>
    </source>
</evidence>
<feature type="transmembrane region" description="Helical" evidence="1">
    <location>
        <begin position="64"/>
        <end position="87"/>
    </location>
</feature>
<name>A0A1G2N0N5_9BACT</name>
<evidence type="ECO:0000313" key="3">
    <source>
        <dbReference type="Proteomes" id="UP000178089"/>
    </source>
</evidence>
<gene>
    <name evidence="2" type="ORF">A3F51_03135</name>
</gene>
<accession>A0A1G2N0N5</accession>
<feature type="transmembrane region" description="Helical" evidence="1">
    <location>
        <begin position="93"/>
        <end position="110"/>
    </location>
</feature>
<feature type="transmembrane region" description="Helical" evidence="1">
    <location>
        <begin position="34"/>
        <end position="52"/>
    </location>
</feature>
<dbReference type="EMBL" id="MHRT01000001">
    <property type="protein sequence ID" value="OHA29697.1"/>
    <property type="molecule type" value="Genomic_DNA"/>
</dbReference>
<keyword evidence="1" id="KW-0472">Membrane</keyword>
<keyword evidence="1" id="KW-1133">Transmembrane helix</keyword>
<protein>
    <recommendedName>
        <fullName evidence="4">DUF4383 domain-containing protein</fullName>
    </recommendedName>
</protein>
<evidence type="ECO:0000313" key="2">
    <source>
        <dbReference type="EMBL" id="OHA29697.1"/>
    </source>
</evidence>
<comment type="caution">
    <text evidence="2">The sequence shown here is derived from an EMBL/GenBank/DDBJ whole genome shotgun (WGS) entry which is preliminary data.</text>
</comment>
<dbReference type="STRING" id="1802315.A3F51_03135"/>
<dbReference type="AlphaFoldDB" id="A0A1G2N0N5"/>
<keyword evidence="1" id="KW-0812">Transmembrane</keyword>
<reference evidence="2 3" key="1">
    <citation type="journal article" date="2016" name="Nat. Commun.">
        <title>Thousands of microbial genomes shed light on interconnected biogeochemical processes in an aquifer system.</title>
        <authorList>
            <person name="Anantharaman K."/>
            <person name="Brown C.T."/>
            <person name="Hug L.A."/>
            <person name="Sharon I."/>
            <person name="Castelle C.J."/>
            <person name="Probst A.J."/>
            <person name="Thomas B.C."/>
            <person name="Singh A."/>
            <person name="Wilkins M.J."/>
            <person name="Karaoz U."/>
            <person name="Brodie E.L."/>
            <person name="Williams K.H."/>
            <person name="Hubbard S.S."/>
            <person name="Banfield J.F."/>
        </authorList>
    </citation>
    <scope>NUCLEOTIDE SEQUENCE [LARGE SCALE GENOMIC DNA]</scope>
</reference>